<gene>
    <name evidence="1" type="ORF">AVDCRST_MAG65-1098</name>
</gene>
<reference evidence="1" key="1">
    <citation type="submission" date="2020-02" db="EMBL/GenBank/DDBJ databases">
        <authorList>
            <person name="Meier V. D."/>
        </authorList>
    </citation>
    <scope>NUCLEOTIDE SEQUENCE</scope>
    <source>
        <strain evidence="1">AVDCRST_MAG65</strain>
    </source>
</reference>
<dbReference type="AlphaFoldDB" id="A0A6J4RKH0"/>
<sequence length="72" mass="7948">MVELELLGITSEAVSTQNRLVTEHLYVFDGDLAAQDKLEKEFNRHAGLEDAADEKFAALVQNPAIAELFDAD</sequence>
<protein>
    <submittedName>
        <fullName evidence="1">Uncharacterized protein</fullName>
    </submittedName>
</protein>
<feature type="non-terminal residue" evidence="1">
    <location>
        <position position="72"/>
    </location>
</feature>
<accession>A0A6J4RKH0</accession>
<proteinExistence type="predicted"/>
<organism evidence="1">
    <name type="scientific">uncultured Solirubrobacteraceae bacterium</name>
    <dbReference type="NCBI Taxonomy" id="1162706"/>
    <lineage>
        <taxon>Bacteria</taxon>
        <taxon>Bacillati</taxon>
        <taxon>Actinomycetota</taxon>
        <taxon>Thermoleophilia</taxon>
        <taxon>Solirubrobacterales</taxon>
        <taxon>Solirubrobacteraceae</taxon>
        <taxon>environmental samples</taxon>
    </lineage>
</organism>
<dbReference type="EMBL" id="CADCVL010000178">
    <property type="protein sequence ID" value="CAA9475697.1"/>
    <property type="molecule type" value="Genomic_DNA"/>
</dbReference>
<evidence type="ECO:0000313" key="1">
    <source>
        <dbReference type="EMBL" id="CAA9475697.1"/>
    </source>
</evidence>
<name>A0A6J4RKH0_9ACTN</name>